<dbReference type="AlphaFoldDB" id="A0A974NWB4"/>
<feature type="domain" description="VOC" evidence="1">
    <location>
        <begin position="5"/>
        <end position="124"/>
    </location>
</feature>
<organism evidence="2 3">
    <name type="scientific">Sphingomonas aliaeris</name>
    <dbReference type="NCBI Taxonomy" id="2759526"/>
    <lineage>
        <taxon>Bacteria</taxon>
        <taxon>Pseudomonadati</taxon>
        <taxon>Pseudomonadota</taxon>
        <taxon>Alphaproteobacteria</taxon>
        <taxon>Sphingomonadales</taxon>
        <taxon>Sphingomonadaceae</taxon>
        <taxon>Sphingomonas</taxon>
    </lineage>
</organism>
<reference evidence="3" key="1">
    <citation type="submission" date="2020-09" db="EMBL/GenBank/DDBJ databases">
        <title>Sphingomonas sp., a new species isolated from pork steak.</title>
        <authorList>
            <person name="Heidler von Heilborn D."/>
        </authorList>
    </citation>
    <scope>NUCLEOTIDE SEQUENCE [LARGE SCALE GENOMIC DNA]</scope>
</reference>
<dbReference type="KEGG" id="sari:H5J25_05090"/>
<dbReference type="Gene3D" id="3.10.180.10">
    <property type="entry name" value="2,3-Dihydroxybiphenyl 1,2-Dioxygenase, domain 1"/>
    <property type="match status" value="1"/>
</dbReference>
<sequence length="124" mass="13526">MLKDKTSSAIVAVRDLATARRFYGDTLGLTHTSASDHVVQYDTGGTTLVVYVSDQAGTNRANSVVWDVGDDIERIAAELATKGVTFERYGMPDTTFADGVHRTGNFRMVWFKDPDGNILHLNSG</sequence>
<protein>
    <submittedName>
        <fullName evidence="2">VOC family protein</fullName>
    </submittedName>
</protein>
<evidence type="ECO:0000313" key="3">
    <source>
        <dbReference type="Proteomes" id="UP000595894"/>
    </source>
</evidence>
<dbReference type="InterPro" id="IPR037523">
    <property type="entry name" value="VOC_core"/>
</dbReference>
<keyword evidence="3" id="KW-1185">Reference proteome</keyword>
<dbReference type="SUPFAM" id="SSF54593">
    <property type="entry name" value="Glyoxalase/Bleomycin resistance protein/Dihydroxybiphenyl dioxygenase"/>
    <property type="match status" value="1"/>
</dbReference>
<dbReference type="Proteomes" id="UP000595894">
    <property type="component" value="Chromosome"/>
</dbReference>
<gene>
    <name evidence="2" type="ORF">H5J25_05090</name>
</gene>
<name>A0A974NWB4_9SPHN</name>
<accession>A0A974NWB4</accession>
<dbReference type="RefSeq" id="WP_202095036.1">
    <property type="nucleotide sequence ID" value="NZ_CP061035.1"/>
</dbReference>
<proteinExistence type="predicted"/>
<dbReference type="InterPro" id="IPR004360">
    <property type="entry name" value="Glyas_Fos-R_dOase_dom"/>
</dbReference>
<evidence type="ECO:0000313" key="2">
    <source>
        <dbReference type="EMBL" id="QQV78106.1"/>
    </source>
</evidence>
<dbReference type="PROSITE" id="PS51819">
    <property type="entry name" value="VOC"/>
    <property type="match status" value="1"/>
</dbReference>
<dbReference type="InterPro" id="IPR029068">
    <property type="entry name" value="Glyas_Bleomycin-R_OHBP_Dase"/>
</dbReference>
<dbReference type="EMBL" id="CP061035">
    <property type="protein sequence ID" value="QQV78106.1"/>
    <property type="molecule type" value="Genomic_DNA"/>
</dbReference>
<evidence type="ECO:0000259" key="1">
    <source>
        <dbReference type="PROSITE" id="PS51819"/>
    </source>
</evidence>
<dbReference type="Pfam" id="PF00903">
    <property type="entry name" value="Glyoxalase"/>
    <property type="match status" value="1"/>
</dbReference>